<dbReference type="AlphaFoldDB" id="A0A3R5WRB1"/>
<reference evidence="12 13" key="1">
    <citation type="submission" date="2018-08" db="EMBL/GenBank/DDBJ databases">
        <title>A genome reference for cultivated species of the human gut microbiota.</title>
        <authorList>
            <person name="Zou Y."/>
            <person name="Xue W."/>
            <person name="Luo G."/>
        </authorList>
    </citation>
    <scope>NUCLEOTIDE SEQUENCE [LARGE SCALE GENOMIC DNA]</scope>
    <source>
        <strain evidence="12 13">AF22-21</strain>
    </source>
</reference>
<sequence>MAQAITNKKGKIKKIRRSDYPYTVAQAATNGDIATRISFLILGFGSIVRKQFVKGFSYLVLEVLFIWFMIKHGASLLVDLFRLGGQEQQKVWNDAKGVFEYTQGDNSLLMLLYGVATLFIIFAFICLWVVSIESAYKAYCLWDKGKKVPKFKDDVKSLFDSNLHAFLLPLPVLGVVVFTILPLVFMIFMAFTNYSKLDSHTVIFNWVGLKNFAKILNFSDAIGSTFWSVLGWTLVWAVAATFSNYFLGMILAMVINRKGTRAKGMWRAIFMLSAAVPQFVSLLLMRTIFSQNGIVNTLLINNGIIDNAIPFWSNATLARVMVIVINIWIGIPFTVMQVTGILQSIPEEIYEAARVDGAGPVKIFFKITLPYMLFVTAPYLITTFAGNINNFNVIYLLSNGAPTPVGKTAGKTDLLVTWLYKLTVDNQYYNLGAVIGIMTFIVLAVVSLVTYHNTASYKDEEGFQ</sequence>
<protein>
    <recommendedName>
        <fullName evidence="10">Maltose/maltodextrin transport system permease protein</fullName>
    </recommendedName>
</protein>
<keyword evidence="5 10" id="KW-0762">Sugar transport</keyword>
<dbReference type="EMBL" id="QRVK01000020">
    <property type="protein sequence ID" value="RGS41423.1"/>
    <property type="molecule type" value="Genomic_DNA"/>
</dbReference>
<evidence type="ECO:0000256" key="4">
    <source>
        <dbReference type="ARBA" id="ARBA00022475"/>
    </source>
</evidence>
<comment type="subcellular location">
    <subcellularLocation>
        <location evidence="1 9">Cell membrane</location>
        <topology evidence="1 9">Multi-pass membrane protein</topology>
    </subcellularLocation>
</comment>
<evidence type="ECO:0000256" key="5">
    <source>
        <dbReference type="ARBA" id="ARBA00022597"/>
    </source>
</evidence>
<keyword evidence="3 9" id="KW-0813">Transport</keyword>
<accession>A0A3R5WRB1</accession>
<evidence type="ECO:0000259" key="11">
    <source>
        <dbReference type="PROSITE" id="PS50928"/>
    </source>
</evidence>
<keyword evidence="8 9" id="KW-0472">Membrane</keyword>
<dbReference type="PANTHER" id="PTHR47314">
    <property type="entry name" value="MALTOSE/MALTODEXTRIN TRANSPORT SYSTEM PERMEASE PROTEIN MALF"/>
    <property type="match status" value="1"/>
</dbReference>
<name>A0A3R5WRB1_9FIRM</name>
<dbReference type="Proteomes" id="UP000283295">
    <property type="component" value="Unassembled WGS sequence"/>
</dbReference>
<proteinExistence type="inferred from homology"/>
<evidence type="ECO:0000256" key="1">
    <source>
        <dbReference type="ARBA" id="ARBA00004651"/>
    </source>
</evidence>
<feature type="transmembrane region" description="Helical" evidence="9">
    <location>
        <begin position="363"/>
        <end position="381"/>
    </location>
</feature>
<evidence type="ECO:0000256" key="10">
    <source>
        <dbReference type="RuleBase" id="RU367050"/>
    </source>
</evidence>
<dbReference type="SUPFAM" id="SSF161098">
    <property type="entry name" value="MetI-like"/>
    <property type="match status" value="1"/>
</dbReference>
<evidence type="ECO:0000256" key="6">
    <source>
        <dbReference type="ARBA" id="ARBA00022692"/>
    </source>
</evidence>
<dbReference type="PROSITE" id="PS50928">
    <property type="entry name" value="ABC_TM1"/>
    <property type="match status" value="1"/>
</dbReference>
<organism evidence="12 13">
    <name type="scientific">Coprococcus eutactus</name>
    <dbReference type="NCBI Taxonomy" id="33043"/>
    <lineage>
        <taxon>Bacteria</taxon>
        <taxon>Bacillati</taxon>
        <taxon>Bacillota</taxon>
        <taxon>Clostridia</taxon>
        <taxon>Lachnospirales</taxon>
        <taxon>Lachnospiraceae</taxon>
        <taxon>Coprococcus</taxon>
    </lineage>
</organism>
<dbReference type="CDD" id="cd06261">
    <property type="entry name" value="TM_PBP2"/>
    <property type="match status" value="1"/>
</dbReference>
<feature type="transmembrane region" description="Helical" evidence="9">
    <location>
        <begin position="52"/>
        <end position="70"/>
    </location>
</feature>
<evidence type="ECO:0000313" key="13">
    <source>
        <dbReference type="Proteomes" id="UP000283295"/>
    </source>
</evidence>
<dbReference type="PANTHER" id="PTHR47314:SF1">
    <property type="entry name" value="MALTOSE_MALTODEXTRIN TRANSPORT SYSTEM PERMEASE PROTEIN MALF"/>
    <property type="match status" value="1"/>
</dbReference>
<feature type="transmembrane region" description="Helical" evidence="9">
    <location>
        <begin position="108"/>
        <end position="130"/>
    </location>
</feature>
<feature type="transmembrane region" description="Helical" evidence="9">
    <location>
        <begin position="268"/>
        <end position="289"/>
    </location>
</feature>
<dbReference type="GO" id="GO:0042956">
    <property type="term" value="P:maltodextrin transmembrane transport"/>
    <property type="evidence" value="ECO:0007669"/>
    <property type="project" value="TreeGrafter"/>
</dbReference>
<dbReference type="GO" id="GO:0015423">
    <property type="term" value="F:ABC-type maltose transporter activity"/>
    <property type="evidence" value="ECO:0007669"/>
    <property type="project" value="TreeGrafter"/>
</dbReference>
<comment type="similarity">
    <text evidence="2 10">Belongs to the binding-protein-dependent transport system permease family. MalFG subfamily.</text>
</comment>
<dbReference type="InterPro" id="IPR000515">
    <property type="entry name" value="MetI-like"/>
</dbReference>
<feature type="transmembrane region" description="Helical" evidence="9">
    <location>
        <begin position="234"/>
        <end position="256"/>
    </location>
</feature>
<comment type="function">
    <text evidence="10">Part of the ABC transporter complex MalEFGK involved in maltose/maltodextrin import. Probably responsible for the translocation of the substrate across the membrane.</text>
</comment>
<evidence type="ECO:0000256" key="8">
    <source>
        <dbReference type="ARBA" id="ARBA00023136"/>
    </source>
</evidence>
<feature type="domain" description="ABC transmembrane type-1" evidence="11">
    <location>
        <begin position="230"/>
        <end position="450"/>
    </location>
</feature>
<dbReference type="OrthoDB" id="9778687at2"/>
<evidence type="ECO:0000313" key="12">
    <source>
        <dbReference type="EMBL" id="RGS41423.1"/>
    </source>
</evidence>
<evidence type="ECO:0000256" key="2">
    <source>
        <dbReference type="ARBA" id="ARBA00009047"/>
    </source>
</evidence>
<evidence type="ECO:0000256" key="7">
    <source>
        <dbReference type="ARBA" id="ARBA00022989"/>
    </source>
</evidence>
<dbReference type="Pfam" id="PF00528">
    <property type="entry name" value="BPD_transp_1"/>
    <property type="match status" value="1"/>
</dbReference>
<evidence type="ECO:0000256" key="3">
    <source>
        <dbReference type="ARBA" id="ARBA00022448"/>
    </source>
</evidence>
<keyword evidence="6 9" id="KW-0812">Transmembrane</keyword>
<feature type="transmembrane region" description="Helical" evidence="9">
    <location>
        <begin position="166"/>
        <end position="191"/>
    </location>
</feature>
<gene>
    <name evidence="12" type="ORF">DWX94_08715</name>
</gene>
<dbReference type="InterPro" id="IPR035906">
    <property type="entry name" value="MetI-like_sf"/>
</dbReference>
<feature type="transmembrane region" description="Helical" evidence="9">
    <location>
        <begin position="320"/>
        <end position="342"/>
    </location>
</feature>
<comment type="caution">
    <text evidence="12">The sequence shown here is derived from an EMBL/GenBank/DDBJ whole genome shotgun (WGS) entry which is preliminary data.</text>
</comment>
<feature type="transmembrane region" description="Helical" evidence="9">
    <location>
        <begin position="428"/>
        <end position="451"/>
    </location>
</feature>
<evidence type="ECO:0000256" key="9">
    <source>
        <dbReference type="RuleBase" id="RU363032"/>
    </source>
</evidence>
<keyword evidence="4 10" id="KW-1003">Cell membrane</keyword>
<dbReference type="Gene3D" id="1.10.3720.10">
    <property type="entry name" value="MetI-like"/>
    <property type="match status" value="1"/>
</dbReference>
<dbReference type="GO" id="GO:1990060">
    <property type="term" value="C:maltose transport complex"/>
    <property type="evidence" value="ECO:0007669"/>
    <property type="project" value="TreeGrafter"/>
</dbReference>
<keyword evidence="7 9" id="KW-1133">Transmembrane helix</keyword>